<sequence>MFNRLINIANILLLLILSGLLIYKLVNIDVLNSIKSSLVYPKHIGFIMDGNGRWAKKQKKDRLYGHINGSNNLEDIFYNCFSNGCDYLTFYTFAEQNWKRPKEEIDNIFEIIYKKMKIYLDEQAKYRILVQGRMDRIPKKLKKILEKIMEKTKNCKKTIILCLDYSGRSEIVNACKTMVENKLEPTQDNFQKCLYVKDIPDPDLIIRTSGEKRVSDFLLWQMSYSEFYFTDVYWPDFTLKELEKAITDYNKRDRRFGIGA</sequence>
<dbReference type="GO" id="GO:0045547">
    <property type="term" value="F:ditrans,polycis-polyprenyl diphosphate synthase [(2E,6E)-farnesyl diphosphate specific] activity"/>
    <property type="evidence" value="ECO:0007669"/>
    <property type="project" value="TreeGrafter"/>
</dbReference>
<keyword evidence="3" id="KW-0812">Transmembrane</keyword>
<evidence type="ECO:0000256" key="3">
    <source>
        <dbReference type="SAM" id="Phobius"/>
    </source>
</evidence>
<evidence type="ECO:0008006" key="5">
    <source>
        <dbReference type="Google" id="ProtNLM"/>
    </source>
</evidence>
<dbReference type="InterPro" id="IPR018520">
    <property type="entry name" value="UPP_synth-like_CS"/>
</dbReference>
<keyword evidence="3" id="KW-1133">Transmembrane helix</keyword>
<dbReference type="PANTHER" id="PTHR10291">
    <property type="entry name" value="DEHYDRODOLICHYL DIPHOSPHATE SYNTHASE FAMILY MEMBER"/>
    <property type="match status" value="1"/>
</dbReference>
<dbReference type="InterPro" id="IPR001441">
    <property type="entry name" value="UPP_synth-like"/>
</dbReference>
<dbReference type="NCBIfam" id="TIGR00055">
    <property type="entry name" value="uppS"/>
    <property type="match status" value="1"/>
</dbReference>
<organism evidence="4">
    <name type="scientific">viral metagenome</name>
    <dbReference type="NCBI Taxonomy" id="1070528"/>
    <lineage>
        <taxon>unclassified sequences</taxon>
        <taxon>metagenomes</taxon>
        <taxon>organismal metagenomes</taxon>
    </lineage>
</organism>
<reference evidence="4" key="1">
    <citation type="journal article" date="2020" name="Nature">
        <title>Giant virus diversity and host interactions through global metagenomics.</title>
        <authorList>
            <person name="Schulz F."/>
            <person name="Roux S."/>
            <person name="Paez-Espino D."/>
            <person name="Jungbluth S."/>
            <person name="Walsh D.A."/>
            <person name="Denef V.J."/>
            <person name="McMahon K.D."/>
            <person name="Konstantinidis K.T."/>
            <person name="Eloe-Fadrosh E.A."/>
            <person name="Kyrpides N.C."/>
            <person name="Woyke T."/>
        </authorList>
    </citation>
    <scope>NUCLEOTIDE SEQUENCE</scope>
    <source>
        <strain evidence="4">GVMAG-S-3300013094-109</strain>
    </source>
</reference>
<protein>
    <recommendedName>
        <fullName evidence="5">Isoprenyl transferase</fullName>
    </recommendedName>
</protein>
<comment type="cofactor">
    <cofactor evidence="1">
        <name>Mg(2+)</name>
        <dbReference type="ChEBI" id="CHEBI:18420"/>
    </cofactor>
</comment>
<proteinExistence type="inferred from homology"/>
<evidence type="ECO:0000256" key="1">
    <source>
        <dbReference type="ARBA" id="ARBA00001946"/>
    </source>
</evidence>
<dbReference type="GO" id="GO:0016094">
    <property type="term" value="P:polyprenol biosynthetic process"/>
    <property type="evidence" value="ECO:0007669"/>
    <property type="project" value="TreeGrafter"/>
</dbReference>
<dbReference type="Gene3D" id="3.40.1180.10">
    <property type="entry name" value="Decaprenyl diphosphate synthase-like"/>
    <property type="match status" value="1"/>
</dbReference>
<dbReference type="PANTHER" id="PTHR10291:SF0">
    <property type="entry name" value="DEHYDRODOLICHYL DIPHOSPHATE SYNTHASE 2"/>
    <property type="match status" value="1"/>
</dbReference>
<dbReference type="EMBL" id="MN740989">
    <property type="protein sequence ID" value="QHU21247.1"/>
    <property type="molecule type" value="Genomic_DNA"/>
</dbReference>
<accession>A0A6C0KX34</accession>
<dbReference type="CDD" id="cd00475">
    <property type="entry name" value="Cis_IPPS"/>
    <property type="match status" value="1"/>
</dbReference>
<evidence type="ECO:0000313" key="4">
    <source>
        <dbReference type="EMBL" id="QHU21247.1"/>
    </source>
</evidence>
<dbReference type="AlphaFoldDB" id="A0A6C0KX34"/>
<dbReference type="Pfam" id="PF01255">
    <property type="entry name" value="Prenyltransf"/>
    <property type="match status" value="1"/>
</dbReference>
<feature type="transmembrane region" description="Helical" evidence="3">
    <location>
        <begin position="6"/>
        <end position="26"/>
    </location>
</feature>
<dbReference type="InterPro" id="IPR036424">
    <property type="entry name" value="UPP_synth-like_sf"/>
</dbReference>
<name>A0A6C0KX34_9ZZZZ</name>
<dbReference type="PROSITE" id="PS01066">
    <property type="entry name" value="UPP_SYNTHASE"/>
    <property type="match status" value="1"/>
</dbReference>
<dbReference type="SUPFAM" id="SSF64005">
    <property type="entry name" value="Undecaprenyl diphosphate synthase"/>
    <property type="match status" value="1"/>
</dbReference>
<keyword evidence="2" id="KW-0808">Transferase</keyword>
<keyword evidence="3" id="KW-0472">Membrane</keyword>
<evidence type="ECO:0000256" key="2">
    <source>
        <dbReference type="ARBA" id="ARBA00022679"/>
    </source>
</evidence>
<dbReference type="HAMAP" id="MF_01139">
    <property type="entry name" value="ISPT"/>
    <property type="match status" value="1"/>
</dbReference>